<evidence type="ECO:0000256" key="8">
    <source>
        <dbReference type="ARBA" id="ARBA00023235"/>
    </source>
</evidence>
<keyword evidence="7" id="KW-0697">Rotamase</keyword>
<dbReference type="InterPro" id="IPR029000">
    <property type="entry name" value="Cyclophilin-like_dom_sf"/>
</dbReference>
<sequence length="366" mass="41083">MAETAEGNPRCFFDIKIGNEEAGRIVFELFKDVVPKTAENFRALCTGEKGDGVSGKPLHYKGCTFHRIIKDFMIQGGDFTNGDGTGGESIYGEKFEDENFQYKHDRPGLLSMANAGPNSNGSQFFITTVVTEHLDNKHVVFGKVLKGMGTVRALENTEVKESKPVKPCVIVDCGELQPGEPDGFAVNDGTEDCYANYPEDSDLDFHQKEKILEVAMLIKGVGNTFFKNKEFDKAKMKYMKALRYLKKMDETLQFCGEEEIEVENKAMLPVILNIAASCLKLQDYEISLTHCNEALDIDHKNTKALFRRGQAQSGLKNWDEALKDLNTALQQEPQDKGIIQEINKVKNVKKANAEKEKQMYKKMFAS</sequence>
<dbReference type="Pfam" id="PF07719">
    <property type="entry name" value="TPR_2"/>
    <property type="match status" value="1"/>
</dbReference>
<dbReference type="STRING" id="7574.A0A1S3J1E9"/>
<dbReference type="FunFam" id="1.25.40.10:FF:000029">
    <property type="entry name" value="peptidyl-prolyl cis-trans isomerase D"/>
    <property type="match status" value="1"/>
</dbReference>
<dbReference type="SUPFAM" id="SSF48452">
    <property type="entry name" value="TPR-like"/>
    <property type="match status" value="1"/>
</dbReference>
<dbReference type="FunCoup" id="A0A1S3J1E9">
    <property type="interactions" value="2489"/>
</dbReference>
<dbReference type="Proteomes" id="UP000085678">
    <property type="component" value="Unplaced"/>
</dbReference>
<evidence type="ECO:0000313" key="16">
    <source>
        <dbReference type="Proteomes" id="UP000085678"/>
    </source>
</evidence>
<feature type="repeat" description="TPR" evidence="14">
    <location>
        <begin position="302"/>
        <end position="335"/>
    </location>
</feature>
<dbReference type="InterPro" id="IPR002130">
    <property type="entry name" value="Cyclophilin-type_PPIase_dom"/>
</dbReference>
<evidence type="ECO:0000313" key="17">
    <source>
        <dbReference type="RefSeq" id="XP_013403634.1"/>
    </source>
</evidence>
<dbReference type="SUPFAM" id="SSF50891">
    <property type="entry name" value="Cyclophilin-like"/>
    <property type="match status" value="1"/>
</dbReference>
<evidence type="ECO:0000256" key="7">
    <source>
        <dbReference type="ARBA" id="ARBA00023110"/>
    </source>
</evidence>
<dbReference type="PANTHER" id="PTHR11071:SF561">
    <property type="entry name" value="PEPTIDYL-PROLYL CIS-TRANS ISOMERASE D-RELATED"/>
    <property type="match status" value="1"/>
</dbReference>
<evidence type="ECO:0000256" key="12">
    <source>
        <dbReference type="ARBA" id="ARBA00077823"/>
    </source>
</evidence>
<comment type="catalytic activity">
    <reaction evidence="1">
        <text>[protein]-peptidylproline (omega=180) = [protein]-peptidylproline (omega=0)</text>
        <dbReference type="Rhea" id="RHEA:16237"/>
        <dbReference type="Rhea" id="RHEA-COMP:10747"/>
        <dbReference type="Rhea" id="RHEA-COMP:10748"/>
        <dbReference type="ChEBI" id="CHEBI:83833"/>
        <dbReference type="ChEBI" id="CHEBI:83834"/>
        <dbReference type="EC" id="5.2.1.8"/>
    </reaction>
</comment>
<comment type="subunit">
    <text evidence="9">Identified in ESR1 or NR3C1/GCR steroid receptor-chaperone complexes. Found in HSP90 chaperone complexes with kinase clients LCK or EIF2AK1. Two monomers associate with one HSP90 homodimer. Interacts with HSP90AA1. Interacts with HSP90AB1; PPID and FKBP4 compete for binding to HSP90AB1 and the interaction is mutually exclusive with the PPID:HSPA8 interaction. Interacts with HSPA8; PPID and STIP1 but not FKBP4 compete for binding to HSPA8 and the interaction is mutually exclusive with the PPID:HSP90AB1 interaction. Interacts with S100A1 and S100A2; the interactions dissociate the PPID:HSP90AA1 interaction. Interacts with S100A6. Interacts with MYB, ILF2, XRCC6, RACK1 and RPS3. Interacts with cytoplasmic dynein 1 intermediate chain (DYNC1I1 or DYNC1I2).</text>
</comment>
<proteinExistence type="predicted"/>
<keyword evidence="4" id="KW-0963">Cytoplasm</keyword>
<evidence type="ECO:0000259" key="15">
    <source>
        <dbReference type="PROSITE" id="PS50072"/>
    </source>
</evidence>
<dbReference type="GeneID" id="106168919"/>
<keyword evidence="5" id="KW-0677">Repeat</keyword>
<dbReference type="FunFam" id="2.40.100.10:FF:000009">
    <property type="entry name" value="Peptidyl-prolyl cis-trans isomerase D"/>
    <property type="match status" value="1"/>
</dbReference>
<gene>
    <name evidence="17" type="primary">LOC106168919</name>
</gene>
<feature type="domain" description="PPIase cyclophilin-type" evidence="15">
    <location>
        <begin position="12"/>
        <end position="175"/>
    </location>
</feature>
<dbReference type="InterPro" id="IPR013105">
    <property type="entry name" value="TPR_2"/>
</dbReference>
<dbReference type="OrthoDB" id="407558at2759"/>
<dbReference type="EC" id="5.2.1.8" evidence="3"/>
<dbReference type="Gene3D" id="1.25.40.10">
    <property type="entry name" value="Tetratricopeptide repeat domain"/>
    <property type="match status" value="1"/>
</dbReference>
<dbReference type="PROSITE" id="PS50072">
    <property type="entry name" value="CSA_PPIASE_2"/>
    <property type="match status" value="1"/>
</dbReference>
<dbReference type="GO" id="GO:0006457">
    <property type="term" value="P:protein folding"/>
    <property type="evidence" value="ECO:0007669"/>
    <property type="project" value="InterPro"/>
</dbReference>
<evidence type="ECO:0000256" key="3">
    <source>
        <dbReference type="ARBA" id="ARBA00013194"/>
    </source>
</evidence>
<dbReference type="GO" id="GO:0016018">
    <property type="term" value="F:cyclosporin A binding"/>
    <property type="evidence" value="ECO:0007669"/>
    <property type="project" value="TreeGrafter"/>
</dbReference>
<evidence type="ECO:0000256" key="9">
    <source>
        <dbReference type="ARBA" id="ARBA00064827"/>
    </source>
</evidence>
<evidence type="ECO:0000256" key="5">
    <source>
        <dbReference type="ARBA" id="ARBA00022737"/>
    </source>
</evidence>
<dbReference type="PROSITE" id="PS50005">
    <property type="entry name" value="TPR"/>
    <property type="match status" value="1"/>
</dbReference>
<dbReference type="PROSITE" id="PS00170">
    <property type="entry name" value="CSA_PPIASE_1"/>
    <property type="match status" value="1"/>
</dbReference>
<dbReference type="RefSeq" id="XP_013403634.1">
    <property type="nucleotide sequence ID" value="XM_013548180.1"/>
</dbReference>
<evidence type="ECO:0000256" key="14">
    <source>
        <dbReference type="PROSITE-ProRule" id="PRU00339"/>
    </source>
</evidence>
<name>A0A1S3J1E9_LINAN</name>
<evidence type="ECO:0000256" key="13">
    <source>
        <dbReference type="ARBA" id="ARBA00082405"/>
    </source>
</evidence>
<comment type="subcellular location">
    <subcellularLocation>
        <location evidence="2">Cytoplasm</location>
    </subcellularLocation>
</comment>
<accession>A0A1S3J1E9</accession>
<dbReference type="InterPro" id="IPR019734">
    <property type="entry name" value="TPR_rpt"/>
</dbReference>
<evidence type="ECO:0000256" key="11">
    <source>
        <dbReference type="ARBA" id="ARBA00076602"/>
    </source>
</evidence>
<dbReference type="PANTHER" id="PTHR11071">
    <property type="entry name" value="PEPTIDYL-PROLYL CIS-TRANS ISOMERASE"/>
    <property type="match status" value="1"/>
</dbReference>
<evidence type="ECO:0000256" key="4">
    <source>
        <dbReference type="ARBA" id="ARBA00022490"/>
    </source>
</evidence>
<keyword evidence="16" id="KW-1185">Reference proteome</keyword>
<dbReference type="InterPro" id="IPR020892">
    <property type="entry name" value="Cyclophilin-type_PPIase_CS"/>
</dbReference>
<dbReference type="Gene3D" id="2.40.100.10">
    <property type="entry name" value="Cyclophilin-like"/>
    <property type="match status" value="1"/>
</dbReference>
<dbReference type="PRINTS" id="PR00153">
    <property type="entry name" value="CSAPPISMRASE"/>
</dbReference>
<organism evidence="16 17">
    <name type="scientific">Lingula anatina</name>
    <name type="common">Brachiopod</name>
    <name type="synonym">Lingula unguis</name>
    <dbReference type="NCBI Taxonomy" id="7574"/>
    <lineage>
        <taxon>Eukaryota</taxon>
        <taxon>Metazoa</taxon>
        <taxon>Spiralia</taxon>
        <taxon>Lophotrochozoa</taxon>
        <taxon>Brachiopoda</taxon>
        <taxon>Linguliformea</taxon>
        <taxon>Lingulata</taxon>
        <taxon>Lingulida</taxon>
        <taxon>Linguloidea</taxon>
        <taxon>Lingulidae</taxon>
        <taxon>Lingula</taxon>
    </lineage>
</organism>
<dbReference type="GO" id="GO:0003755">
    <property type="term" value="F:peptidyl-prolyl cis-trans isomerase activity"/>
    <property type="evidence" value="ECO:0007669"/>
    <property type="project" value="UniProtKB-KW"/>
</dbReference>
<keyword evidence="8 17" id="KW-0413">Isomerase</keyword>
<protein>
    <recommendedName>
        <fullName evidence="10">Peptidyl-prolyl cis-trans isomerase D</fullName>
        <ecNumber evidence="3">5.2.1.8</ecNumber>
    </recommendedName>
    <alternativeName>
        <fullName evidence="12">40 kDa peptidyl-prolyl cis-trans isomerase</fullName>
    </alternativeName>
    <alternativeName>
        <fullName evidence="13">Cyclophilin-40</fullName>
    </alternativeName>
    <alternativeName>
        <fullName evidence="11">Rotamase D</fullName>
    </alternativeName>
</protein>
<evidence type="ECO:0000256" key="6">
    <source>
        <dbReference type="ARBA" id="ARBA00022803"/>
    </source>
</evidence>
<dbReference type="InParanoid" id="A0A1S3J1E9"/>
<dbReference type="CDD" id="cd01926">
    <property type="entry name" value="cyclophilin_ABH_like"/>
    <property type="match status" value="1"/>
</dbReference>
<dbReference type="InterPro" id="IPR011990">
    <property type="entry name" value="TPR-like_helical_dom_sf"/>
</dbReference>
<evidence type="ECO:0000256" key="1">
    <source>
        <dbReference type="ARBA" id="ARBA00000971"/>
    </source>
</evidence>
<dbReference type="GO" id="GO:0005829">
    <property type="term" value="C:cytosol"/>
    <property type="evidence" value="ECO:0007669"/>
    <property type="project" value="TreeGrafter"/>
</dbReference>
<evidence type="ECO:0000256" key="10">
    <source>
        <dbReference type="ARBA" id="ARBA00074451"/>
    </source>
</evidence>
<keyword evidence="6 14" id="KW-0802">TPR repeat</keyword>
<dbReference type="KEGG" id="lak:106168919"/>
<dbReference type="Pfam" id="PF00160">
    <property type="entry name" value="Pro_isomerase"/>
    <property type="match status" value="1"/>
</dbReference>
<dbReference type="SMART" id="SM00028">
    <property type="entry name" value="TPR"/>
    <property type="match status" value="3"/>
</dbReference>
<reference evidence="17" key="1">
    <citation type="submission" date="2025-08" db="UniProtKB">
        <authorList>
            <consortium name="RefSeq"/>
        </authorList>
    </citation>
    <scope>IDENTIFICATION</scope>
    <source>
        <tissue evidence="17">Gonads</tissue>
    </source>
</reference>
<dbReference type="AlphaFoldDB" id="A0A1S3J1E9"/>
<evidence type="ECO:0000256" key="2">
    <source>
        <dbReference type="ARBA" id="ARBA00004496"/>
    </source>
</evidence>